<dbReference type="EMBL" id="JACCBY010000001">
    <property type="protein sequence ID" value="NYD88909.1"/>
    <property type="molecule type" value="Genomic_DNA"/>
</dbReference>
<accession>A0A7Y9K1G7</accession>
<reference evidence="1 2" key="2">
    <citation type="submission" date="2020-08" db="EMBL/GenBank/DDBJ databases">
        <title>The Agave Microbiome: Exploring the role of microbial communities in plant adaptations to desert environments.</title>
        <authorList>
            <person name="Partida-Martinez L.P."/>
        </authorList>
    </citation>
    <scope>NUCLEOTIDE SEQUENCE [LARGE SCALE GENOMIC DNA]</scope>
    <source>
        <strain evidence="1 2">AS2.3</strain>
    </source>
</reference>
<protein>
    <submittedName>
        <fullName evidence="1">Uncharacterized protein</fullName>
    </submittedName>
</protein>
<organism evidence="1 2">
    <name type="scientific">Sphingomonas melonis</name>
    <dbReference type="NCBI Taxonomy" id="152682"/>
    <lineage>
        <taxon>Bacteria</taxon>
        <taxon>Pseudomonadati</taxon>
        <taxon>Pseudomonadota</taxon>
        <taxon>Alphaproteobacteria</taxon>
        <taxon>Sphingomonadales</taxon>
        <taxon>Sphingomonadaceae</taxon>
        <taxon>Sphingomonas</taxon>
    </lineage>
</organism>
<comment type="caution">
    <text evidence="1">The sequence shown here is derived from an EMBL/GenBank/DDBJ whole genome shotgun (WGS) entry which is preliminary data.</text>
</comment>
<dbReference type="Proteomes" id="UP000517753">
    <property type="component" value="Unassembled WGS sequence"/>
</dbReference>
<dbReference type="InterPro" id="IPR008018">
    <property type="entry name" value="Phage_tail_attach_FII"/>
</dbReference>
<keyword evidence="2" id="KW-1185">Reference proteome</keyword>
<name>A0A7Y9K1G7_9SPHN</name>
<evidence type="ECO:0000313" key="2">
    <source>
        <dbReference type="Proteomes" id="UP000517753"/>
    </source>
</evidence>
<dbReference type="AlphaFoldDB" id="A0A7Y9K1G7"/>
<gene>
    <name evidence="1" type="ORF">HD841_000678</name>
</gene>
<dbReference type="GO" id="GO:0019068">
    <property type="term" value="P:virion assembly"/>
    <property type="evidence" value="ECO:0007669"/>
    <property type="project" value="InterPro"/>
</dbReference>
<evidence type="ECO:0000313" key="1">
    <source>
        <dbReference type="EMBL" id="NYD88909.1"/>
    </source>
</evidence>
<dbReference type="RefSeq" id="WP_179507447.1">
    <property type="nucleotide sequence ID" value="NZ_JACCBY010000001.1"/>
</dbReference>
<sequence length="104" mass="11375">MDPFAAALDALFYAPGSAAAVYIPEHGFPREIRVIRSQPDADVQFSDSQIIQATNLFEIRKSEVDRPAHGARLMIGDDVYSIQGDGRLDVEGLTWTVGAEPDAR</sequence>
<dbReference type="Pfam" id="PF05354">
    <property type="entry name" value="Phage_attach"/>
    <property type="match status" value="1"/>
</dbReference>
<reference evidence="1 2" key="1">
    <citation type="submission" date="2020-07" db="EMBL/GenBank/DDBJ databases">
        <authorList>
            <person name="Partida-Martinez L."/>
            <person name="Huntemann M."/>
            <person name="Clum A."/>
            <person name="Wang J."/>
            <person name="Palaniappan K."/>
            <person name="Ritter S."/>
            <person name="Chen I.-M."/>
            <person name="Stamatis D."/>
            <person name="Reddy T."/>
            <person name="O'Malley R."/>
            <person name="Daum C."/>
            <person name="Shapiro N."/>
            <person name="Ivanova N."/>
            <person name="Kyrpides N."/>
            <person name="Woyke T."/>
        </authorList>
    </citation>
    <scope>NUCLEOTIDE SEQUENCE [LARGE SCALE GENOMIC DNA]</scope>
    <source>
        <strain evidence="1 2">AS2.3</strain>
    </source>
</reference>
<proteinExistence type="predicted"/>